<keyword evidence="8" id="KW-0732">Signal</keyword>
<feature type="domain" description="Attacin C-terminal" evidence="9">
    <location>
        <begin position="96"/>
        <end position="163"/>
    </location>
</feature>
<feature type="chain" id="PRO_5004588599" description="Attacin C-terminal domain-containing protein" evidence="8">
    <location>
        <begin position="20"/>
        <end position="193"/>
    </location>
</feature>
<name>T1GY85_MEGSC</name>
<keyword evidence="7" id="KW-0044">Antibiotic</keyword>
<keyword evidence="3" id="KW-0964">Secreted</keyword>
<dbReference type="EMBL" id="CAQQ02101646">
    <property type="status" value="NOT_ANNOTATED_CDS"/>
    <property type="molecule type" value="Genomic_DNA"/>
</dbReference>
<evidence type="ECO:0000256" key="4">
    <source>
        <dbReference type="ARBA" id="ARBA00022529"/>
    </source>
</evidence>
<dbReference type="EMBL" id="CAQQ02101645">
    <property type="status" value="NOT_ANNOTATED_CDS"/>
    <property type="molecule type" value="Genomic_DNA"/>
</dbReference>
<evidence type="ECO:0000259" key="9">
    <source>
        <dbReference type="Pfam" id="PF03769"/>
    </source>
</evidence>
<sequence>MLLMKLWLSLSCAFVAVYGDSISEGSQLKADVNTKIGELNVAGVAKGNNHGQSNIEIGADKNGNSLKVNYHHAPGSNSYGSTGTINLHKADTSKIDNANGHEAFVGVNHSPQAHSTNIFGGGKANLFTSNDKSTNVGLTAGVQQSRSPLGVHTEKNVGIQLQIKLTSPPAAAPVNYFEGCCKCCWGQKDSCNF</sequence>
<comment type="similarity">
    <text evidence="2">Belongs to the attacin/sarcotoxin-2 family.</text>
</comment>
<dbReference type="InterPro" id="IPR005521">
    <property type="entry name" value="Attacin_C"/>
</dbReference>
<keyword evidence="6" id="KW-0391">Immunity</keyword>
<dbReference type="HOGENOM" id="CLU_1410303_0_0_1"/>
<evidence type="ECO:0000256" key="6">
    <source>
        <dbReference type="ARBA" id="ARBA00022859"/>
    </source>
</evidence>
<evidence type="ECO:0000256" key="3">
    <source>
        <dbReference type="ARBA" id="ARBA00022525"/>
    </source>
</evidence>
<evidence type="ECO:0000313" key="11">
    <source>
        <dbReference type="Proteomes" id="UP000015102"/>
    </source>
</evidence>
<dbReference type="AlphaFoldDB" id="T1GY85"/>
<dbReference type="GO" id="GO:0042742">
    <property type="term" value="P:defense response to bacterium"/>
    <property type="evidence" value="ECO:0007669"/>
    <property type="project" value="UniProtKB-KW"/>
</dbReference>
<evidence type="ECO:0000256" key="5">
    <source>
        <dbReference type="ARBA" id="ARBA00022588"/>
    </source>
</evidence>
<dbReference type="GO" id="GO:0045087">
    <property type="term" value="P:innate immune response"/>
    <property type="evidence" value="ECO:0007669"/>
    <property type="project" value="UniProtKB-KW"/>
</dbReference>
<keyword evidence="11" id="KW-1185">Reference proteome</keyword>
<evidence type="ECO:0000256" key="1">
    <source>
        <dbReference type="ARBA" id="ARBA00004613"/>
    </source>
</evidence>
<dbReference type="EMBL" id="CAQQ02101644">
    <property type="status" value="NOT_ANNOTATED_CDS"/>
    <property type="molecule type" value="Genomic_DNA"/>
</dbReference>
<comment type="subcellular location">
    <subcellularLocation>
        <location evidence="1">Secreted</location>
    </subcellularLocation>
</comment>
<evidence type="ECO:0000313" key="10">
    <source>
        <dbReference type="EnsemblMetazoa" id="MESCA008807-PA"/>
    </source>
</evidence>
<reference evidence="10" key="2">
    <citation type="submission" date="2015-06" db="UniProtKB">
        <authorList>
            <consortium name="EnsemblMetazoa"/>
        </authorList>
    </citation>
    <scope>IDENTIFICATION</scope>
</reference>
<feature type="signal peptide" evidence="8">
    <location>
        <begin position="1"/>
        <end position="19"/>
    </location>
</feature>
<evidence type="ECO:0000256" key="2">
    <source>
        <dbReference type="ARBA" id="ARBA00007550"/>
    </source>
</evidence>
<dbReference type="EMBL" id="CAQQ02101647">
    <property type="status" value="NOT_ANNOTATED_CDS"/>
    <property type="molecule type" value="Genomic_DNA"/>
</dbReference>
<accession>T1GY85</accession>
<proteinExistence type="inferred from homology"/>
<reference evidence="11" key="1">
    <citation type="submission" date="2013-02" db="EMBL/GenBank/DDBJ databases">
        <authorList>
            <person name="Hughes D."/>
        </authorList>
    </citation>
    <scope>NUCLEOTIDE SEQUENCE</scope>
    <source>
        <strain>Durham</strain>
        <strain evidence="11">NC isolate 2 -- Noor lab</strain>
    </source>
</reference>
<dbReference type="Proteomes" id="UP000015102">
    <property type="component" value="Unassembled WGS sequence"/>
</dbReference>
<organism evidence="10 11">
    <name type="scientific">Megaselia scalaris</name>
    <name type="common">Humpbacked fly</name>
    <name type="synonym">Phora scalaris</name>
    <dbReference type="NCBI Taxonomy" id="36166"/>
    <lineage>
        <taxon>Eukaryota</taxon>
        <taxon>Metazoa</taxon>
        <taxon>Ecdysozoa</taxon>
        <taxon>Arthropoda</taxon>
        <taxon>Hexapoda</taxon>
        <taxon>Insecta</taxon>
        <taxon>Pterygota</taxon>
        <taxon>Neoptera</taxon>
        <taxon>Endopterygota</taxon>
        <taxon>Diptera</taxon>
        <taxon>Brachycera</taxon>
        <taxon>Muscomorpha</taxon>
        <taxon>Platypezoidea</taxon>
        <taxon>Phoridae</taxon>
        <taxon>Megaseliini</taxon>
        <taxon>Megaselia</taxon>
    </lineage>
</organism>
<keyword evidence="5" id="KW-0399">Innate immunity</keyword>
<dbReference type="GO" id="GO:0005576">
    <property type="term" value="C:extracellular region"/>
    <property type="evidence" value="ECO:0007669"/>
    <property type="project" value="UniProtKB-SubCell"/>
</dbReference>
<dbReference type="Pfam" id="PF03769">
    <property type="entry name" value="Attacin_C"/>
    <property type="match status" value="1"/>
</dbReference>
<evidence type="ECO:0000256" key="8">
    <source>
        <dbReference type="SAM" id="SignalP"/>
    </source>
</evidence>
<protein>
    <recommendedName>
        <fullName evidence="9">Attacin C-terminal domain-containing protein</fullName>
    </recommendedName>
</protein>
<dbReference type="EnsemblMetazoa" id="MESCA008807-RA">
    <property type="protein sequence ID" value="MESCA008807-PA"/>
    <property type="gene ID" value="MESCA008807"/>
</dbReference>
<keyword evidence="4" id="KW-0929">Antimicrobial</keyword>
<evidence type="ECO:0000256" key="7">
    <source>
        <dbReference type="ARBA" id="ARBA00023022"/>
    </source>
</evidence>